<gene>
    <name evidence="2 3" type="primary">def</name>
    <name evidence="3" type="ORF">COY16_04055</name>
</gene>
<name>A0A2M7TXI9_9BACT</name>
<dbReference type="GO" id="GO:0006412">
    <property type="term" value="P:translation"/>
    <property type="evidence" value="ECO:0007669"/>
    <property type="project" value="UniProtKB-UniRule"/>
</dbReference>
<comment type="catalytic activity">
    <reaction evidence="2">
        <text>N-terminal N-formyl-L-methionyl-[peptide] + H2O = N-terminal L-methionyl-[peptide] + formate</text>
        <dbReference type="Rhea" id="RHEA:24420"/>
        <dbReference type="Rhea" id="RHEA-COMP:10639"/>
        <dbReference type="Rhea" id="RHEA-COMP:10640"/>
        <dbReference type="ChEBI" id="CHEBI:15377"/>
        <dbReference type="ChEBI" id="CHEBI:15740"/>
        <dbReference type="ChEBI" id="CHEBI:49298"/>
        <dbReference type="ChEBI" id="CHEBI:64731"/>
        <dbReference type="EC" id="3.5.1.88"/>
    </reaction>
</comment>
<dbReference type="SUPFAM" id="SSF56420">
    <property type="entry name" value="Peptide deformylase"/>
    <property type="match status" value="1"/>
</dbReference>
<evidence type="ECO:0000256" key="1">
    <source>
        <dbReference type="ARBA" id="ARBA00010759"/>
    </source>
</evidence>
<protein>
    <recommendedName>
        <fullName evidence="2">Peptide deformylase</fullName>
        <shortName evidence="2">PDF</shortName>
        <ecNumber evidence="2">3.5.1.88</ecNumber>
    </recommendedName>
    <alternativeName>
        <fullName evidence="2">Polypeptide deformylase</fullName>
    </alternativeName>
</protein>
<dbReference type="NCBIfam" id="TIGR00079">
    <property type="entry name" value="pept_deformyl"/>
    <property type="match status" value="1"/>
</dbReference>
<dbReference type="EC" id="3.5.1.88" evidence="2"/>
<sequence>MIVPIVKVPNPVLYQTAKKVVKFDAKLKRLICDMGDTLKAARNPEGVGLAAPQVGIGLRLYVTKPTKQSKVRAYINPEIIKTEDLKTPEGEKKDSSTLEGCLSVDRIWSQISRPLKVQMKYIDEDGKKHTEWFEGSKATIMQHEIDHLNGTLFTNRALEQNSLVYEEKNGKLEEVKI</sequence>
<dbReference type="Pfam" id="PF01327">
    <property type="entry name" value="Pep_deformylase"/>
    <property type="match status" value="1"/>
</dbReference>
<dbReference type="AlphaFoldDB" id="A0A2M7TXI9"/>
<reference evidence="4" key="1">
    <citation type="submission" date="2017-09" db="EMBL/GenBank/DDBJ databases">
        <title>Depth-based differentiation of microbial function through sediment-hosted aquifers and enrichment of novel symbionts in the deep terrestrial subsurface.</title>
        <authorList>
            <person name="Probst A.J."/>
            <person name="Ladd B."/>
            <person name="Jarett J.K."/>
            <person name="Geller-Mcgrath D.E."/>
            <person name="Sieber C.M.K."/>
            <person name="Emerson J.B."/>
            <person name="Anantharaman K."/>
            <person name="Thomas B.C."/>
            <person name="Malmstrom R."/>
            <person name="Stieglmeier M."/>
            <person name="Klingl A."/>
            <person name="Woyke T."/>
            <person name="Ryan C.M."/>
            <person name="Banfield J.F."/>
        </authorList>
    </citation>
    <scope>NUCLEOTIDE SEQUENCE [LARGE SCALE GENOMIC DNA]</scope>
</reference>
<feature type="binding site" evidence="2">
    <location>
        <position position="147"/>
    </location>
    <ligand>
        <name>Fe cation</name>
        <dbReference type="ChEBI" id="CHEBI:24875"/>
    </ligand>
</feature>
<keyword evidence="2" id="KW-0648">Protein biosynthesis</keyword>
<evidence type="ECO:0000313" key="4">
    <source>
        <dbReference type="Proteomes" id="UP000228503"/>
    </source>
</evidence>
<comment type="function">
    <text evidence="2">Removes the formyl group from the N-terminal Met of newly synthesized proteins. Requires at least a dipeptide for an efficient rate of reaction. N-terminal L-methionine is a prerequisite for activity but the enzyme has broad specificity at other positions.</text>
</comment>
<keyword evidence="2" id="KW-0378">Hydrolase</keyword>
<dbReference type="InterPro" id="IPR023635">
    <property type="entry name" value="Peptide_deformylase"/>
</dbReference>
<dbReference type="EMBL" id="PFOB01000052">
    <property type="protein sequence ID" value="PIZ62534.1"/>
    <property type="molecule type" value="Genomic_DNA"/>
</dbReference>
<feature type="binding site" evidence="2">
    <location>
        <position position="143"/>
    </location>
    <ligand>
        <name>Fe cation</name>
        <dbReference type="ChEBI" id="CHEBI:24875"/>
    </ligand>
</feature>
<proteinExistence type="inferred from homology"/>
<dbReference type="InterPro" id="IPR036821">
    <property type="entry name" value="Peptide_deformylase_sf"/>
</dbReference>
<dbReference type="HAMAP" id="MF_00163">
    <property type="entry name" value="Pep_deformylase"/>
    <property type="match status" value="1"/>
</dbReference>
<feature type="binding site" evidence="2">
    <location>
        <position position="101"/>
    </location>
    <ligand>
        <name>Fe cation</name>
        <dbReference type="ChEBI" id="CHEBI:24875"/>
    </ligand>
</feature>
<comment type="caution">
    <text evidence="3">The sequence shown here is derived from an EMBL/GenBank/DDBJ whole genome shotgun (WGS) entry which is preliminary data.</text>
</comment>
<dbReference type="PANTHER" id="PTHR10458">
    <property type="entry name" value="PEPTIDE DEFORMYLASE"/>
    <property type="match status" value="1"/>
</dbReference>
<organism evidence="3 4">
    <name type="scientific">Candidatus Roizmanbacteria bacterium CG_4_10_14_0_2_um_filter_39_13</name>
    <dbReference type="NCBI Taxonomy" id="1974825"/>
    <lineage>
        <taxon>Bacteria</taxon>
        <taxon>Candidatus Roizmaniibacteriota</taxon>
    </lineage>
</organism>
<keyword evidence="2" id="KW-0408">Iron</keyword>
<feature type="active site" evidence="2">
    <location>
        <position position="144"/>
    </location>
</feature>
<dbReference type="PANTHER" id="PTHR10458:SF22">
    <property type="entry name" value="PEPTIDE DEFORMYLASE"/>
    <property type="match status" value="1"/>
</dbReference>
<evidence type="ECO:0000256" key="2">
    <source>
        <dbReference type="HAMAP-Rule" id="MF_00163"/>
    </source>
</evidence>
<evidence type="ECO:0000313" key="3">
    <source>
        <dbReference type="EMBL" id="PIZ62534.1"/>
    </source>
</evidence>
<dbReference type="CDD" id="cd00487">
    <property type="entry name" value="Pep_deformylase"/>
    <property type="match status" value="1"/>
</dbReference>
<dbReference type="PRINTS" id="PR01576">
    <property type="entry name" value="PDEFORMYLASE"/>
</dbReference>
<dbReference type="NCBIfam" id="NF001159">
    <property type="entry name" value="PRK00150.1-3"/>
    <property type="match status" value="1"/>
</dbReference>
<accession>A0A2M7TXI9</accession>
<dbReference type="GO" id="GO:0046872">
    <property type="term" value="F:metal ion binding"/>
    <property type="evidence" value="ECO:0007669"/>
    <property type="project" value="UniProtKB-KW"/>
</dbReference>
<dbReference type="Gene3D" id="3.90.45.10">
    <property type="entry name" value="Peptide deformylase"/>
    <property type="match status" value="1"/>
</dbReference>
<keyword evidence="2" id="KW-0479">Metal-binding</keyword>
<dbReference type="PIRSF" id="PIRSF004749">
    <property type="entry name" value="Pep_def"/>
    <property type="match status" value="1"/>
</dbReference>
<comment type="cofactor">
    <cofactor evidence="2">
        <name>Fe(2+)</name>
        <dbReference type="ChEBI" id="CHEBI:29033"/>
    </cofactor>
    <text evidence="2">Binds 1 Fe(2+) ion.</text>
</comment>
<dbReference type="Proteomes" id="UP000228503">
    <property type="component" value="Unassembled WGS sequence"/>
</dbReference>
<comment type="similarity">
    <text evidence="1 2">Belongs to the polypeptide deformylase family.</text>
</comment>
<dbReference type="GO" id="GO:0042586">
    <property type="term" value="F:peptide deformylase activity"/>
    <property type="evidence" value="ECO:0007669"/>
    <property type="project" value="UniProtKB-UniRule"/>
</dbReference>